<keyword evidence="3" id="KW-1185">Reference proteome</keyword>
<dbReference type="SUPFAM" id="SSF55729">
    <property type="entry name" value="Acyl-CoA N-acyltransferases (Nat)"/>
    <property type="match status" value="1"/>
</dbReference>
<dbReference type="RefSeq" id="WP_343884200.1">
    <property type="nucleotide sequence ID" value="NZ_BAAAKI010000001.1"/>
</dbReference>
<accession>A0ABW1X0Z0</accession>
<evidence type="ECO:0000313" key="2">
    <source>
        <dbReference type="EMBL" id="MFC6396801.1"/>
    </source>
</evidence>
<dbReference type="Gene3D" id="3.40.630.30">
    <property type="match status" value="1"/>
</dbReference>
<sequence length="220" mass="24379">MRTIEEIYPPYRLRITCGPLELRHVREADVPDVVELAQAGIYDPSALPFLNRWAEAPADRLPLQTAQFYWGTMASFSPAAWDLRLVVRHEGVLVGMQDLSTNGFVHTGSIETGSWLGRDFQGRGIGTLMRQAVCAFGFGHLHALQMTSGYMEGNEASEAVSRKVGYTFNGRFRSVHPDGDSARVEERVVLTPENFVRPPYPVEVAGGEVFRAFIGLPPAN</sequence>
<dbReference type="EMBL" id="JBHSUA010000015">
    <property type="protein sequence ID" value="MFC6396801.1"/>
    <property type="molecule type" value="Genomic_DNA"/>
</dbReference>
<name>A0ABW1X0Z0_9ACTN</name>
<feature type="domain" description="N-acetyltransferase" evidence="1">
    <location>
        <begin position="20"/>
        <end position="191"/>
    </location>
</feature>
<evidence type="ECO:0000259" key="1">
    <source>
        <dbReference type="PROSITE" id="PS51186"/>
    </source>
</evidence>
<evidence type="ECO:0000313" key="3">
    <source>
        <dbReference type="Proteomes" id="UP001596266"/>
    </source>
</evidence>
<comment type="caution">
    <text evidence="2">The sequence shown here is derived from an EMBL/GenBank/DDBJ whole genome shotgun (WGS) entry which is preliminary data.</text>
</comment>
<dbReference type="InterPro" id="IPR000182">
    <property type="entry name" value="GNAT_dom"/>
</dbReference>
<reference evidence="3" key="1">
    <citation type="journal article" date="2019" name="Int. J. Syst. Evol. Microbiol.">
        <title>The Global Catalogue of Microorganisms (GCM) 10K type strain sequencing project: providing services to taxonomists for standard genome sequencing and annotation.</title>
        <authorList>
            <consortium name="The Broad Institute Genomics Platform"/>
            <consortium name="The Broad Institute Genome Sequencing Center for Infectious Disease"/>
            <person name="Wu L."/>
            <person name="Ma J."/>
        </authorList>
    </citation>
    <scope>NUCLEOTIDE SEQUENCE [LARGE SCALE GENOMIC DNA]</scope>
    <source>
        <strain evidence="3">CGMCC 1.15277</strain>
    </source>
</reference>
<gene>
    <name evidence="2" type="ORF">ACFP57_07355</name>
</gene>
<proteinExistence type="predicted"/>
<protein>
    <submittedName>
        <fullName evidence="2">GNAT family protein</fullName>
    </submittedName>
</protein>
<dbReference type="Pfam" id="PF13302">
    <property type="entry name" value="Acetyltransf_3"/>
    <property type="match status" value="1"/>
</dbReference>
<dbReference type="InterPro" id="IPR016181">
    <property type="entry name" value="Acyl_CoA_acyltransferase"/>
</dbReference>
<dbReference type="PANTHER" id="PTHR43441:SF11">
    <property type="entry name" value="RIBOSOMAL-PROTEIN-SERINE ACETYLTRANSFERASE"/>
    <property type="match status" value="1"/>
</dbReference>
<dbReference type="PROSITE" id="PS51186">
    <property type="entry name" value="GNAT"/>
    <property type="match status" value="1"/>
</dbReference>
<dbReference type="Proteomes" id="UP001596266">
    <property type="component" value="Unassembled WGS sequence"/>
</dbReference>
<organism evidence="2 3">
    <name type="scientific">Luteococcus sanguinis</name>
    <dbReference type="NCBI Taxonomy" id="174038"/>
    <lineage>
        <taxon>Bacteria</taxon>
        <taxon>Bacillati</taxon>
        <taxon>Actinomycetota</taxon>
        <taxon>Actinomycetes</taxon>
        <taxon>Propionibacteriales</taxon>
        <taxon>Propionibacteriaceae</taxon>
        <taxon>Luteococcus</taxon>
    </lineage>
</organism>
<dbReference type="PANTHER" id="PTHR43441">
    <property type="entry name" value="RIBOSOMAL-PROTEIN-SERINE ACETYLTRANSFERASE"/>
    <property type="match status" value="1"/>
</dbReference>
<dbReference type="InterPro" id="IPR051908">
    <property type="entry name" value="Ribosomal_N-acetyltransferase"/>
</dbReference>